<dbReference type="InterPro" id="IPR038920">
    <property type="entry name" value="At3g05675-like"/>
</dbReference>
<dbReference type="EMBL" id="JAATIP010000135">
    <property type="protein sequence ID" value="KAF4368331.1"/>
    <property type="molecule type" value="Genomic_DNA"/>
</dbReference>
<dbReference type="PANTHER" id="PTHR31060">
    <property type="entry name" value="OSJNBA0011J08.25 PROTEIN-RELATED"/>
    <property type="match status" value="1"/>
</dbReference>
<dbReference type="UniPathway" id="UPA00143"/>
<accession>A0A7J6FCA7</accession>
<name>A0A7J6FCA7_CANSA</name>
<evidence type="ECO:0000313" key="1">
    <source>
        <dbReference type="EMBL" id="KAF4368331.1"/>
    </source>
</evidence>
<evidence type="ECO:0000313" key="2">
    <source>
        <dbReference type="Proteomes" id="UP000525078"/>
    </source>
</evidence>
<dbReference type="Proteomes" id="UP000525078">
    <property type="component" value="Unassembled WGS sequence"/>
</dbReference>
<organism evidence="1 2">
    <name type="scientific">Cannabis sativa</name>
    <name type="common">Hemp</name>
    <name type="synonym">Marijuana</name>
    <dbReference type="NCBI Taxonomy" id="3483"/>
    <lineage>
        <taxon>Eukaryota</taxon>
        <taxon>Viridiplantae</taxon>
        <taxon>Streptophyta</taxon>
        <taxon>Embryophyta</taxon>
        <taxon>Tracheophyta</taxon>
        <taxon>Spermatophyta</taxon>
        <taxon>Magnoliopsida</taxon>
        <taxon>eudicotyledons</taxon>
        <taxon>Gunneridae</taxon>
        <taxon>Pentapetalae</taxon>
        <taxon>rosids</taxon>
        <taxon>fabids</taxon>
        <taxon>Rosales</taxon>
        <taxon>Cannabaceae</taxon>
        <taxon>Cannabis</taxon>
    </lineage>
</organism>
<dbReference type="AlphaFoldDB" id="A0A7J6FCA7"/>
<sequence>METGSMLLRNLVYSIFVYADNSLLTFTEKHRLLELIRSFLIAFVLFLLRLIPSLTPNYFSFHSLKHTKDGGAFAHSPPSLDGAVDGGEKSVIGRALSQLLSIMSEIPVSSRKYEVVRSLAEKIIEDNRREVSPALREVNRTVLSAAFSRTLGQLELDVVEKGVVGPEVWAESGNGPGPVDYPLYKVLRVVRSVGDLAWTKVGGGRAREGGSRSGRSAEKLAAELVWLTEKMVACGFPEEAVRRWASASRLAWLAISAEPRLQCSLVKLSAFLFNESKNMREKDESEYEKEQLKLMKIQMLQSWLPLLCRASNGTEAPVLSASERAEVERVLEEMIERLDEDHQEKVLTLWLHHFTSCPSSEWPNLHASYIRWCDSARNLLLHQDLLLLN</sequence>
<reference evidence="1 2" key="1">
    <citation type="journal article" date="2020" name="bioRxiv">
        <title>Sequence and annotation of 42 cannabis genomes reveals extensive copy number variation in cannabinoid synthesis and pathogen resistance genes.</title>
        <authorList>
            <person name="Mckernan K.J."/>
            <person name="Helbert Y."/>
            <person name="Kane L.T."/>
            <person name="Ebling H."/>
            <person name="Zhang L."/>
            <person name="Liu B."/>
            <person name="Eaton Z."/>
            <person name="Mclaughlin S."/>
            <person name="Kingan S."/>
            <person name="Baybayan P."/>
            <person name="Concepcion G."/>
            <person name="Jordan M."/>
            <person name="Riva A."/>
            <person name="Barbazuk W."/>
            <person name="Harkins T."/>
        </authorList>
    </citation>
    <scope>NUCLEOTIDE SEQUENCE [LARGE SCALE GENOMIC DNA]</scope>
    <source>
        <strain evidence="2">cv. Jamaican Lion 4</strain>
        <tissue evidence="1">Leaf</tissue>
    </source>
</reference>
<protein>
    <recommendedName>
        <fullName evidence="3">1,8-cineole synthase</fullName>
    </recommendedName>
</protein>
<comment type="caution">
    <text evidence="1">The sequence shown here is derived from an EMBL/GenBank/DDBJ whole genome shotgun (WGS) entry which is preliminary data.</text>
</comment>
<evidence type="ECO:0008006" key="3">
    <source>
        <dbReference type="Google" id="ProtNLM"/>
    </source>
</evidence>
<dbReference type="GO" id="GO:0016567">
    <property type="term" value="P:protein ubiquitination"/>
    <property type="evidence" value="ECO:0007669"/>
    <property type="project" value="UniProtKB-UniPathway"/>
</dbReference>
<gene>
    <name evidence="1" type="ORF">F8388_019048</name>
</gene>
<proteinExistence type="predicted"/>
<dbReference type="PANTHER" id="PTHR31060:SF4">
    <property type="entry name" value="1,8-CINEOLE SYNTHASE"/>
    <property type="match status" value="1"/>
</dbReference>